<name>L0FAE6_DESDL</name>
<evidence type="ECO:0000313" key="1">
    <source>
        <dbReference type="EMBL" id="AGA69621.1"/>
    </source>
</evidence>
<accession>L0FAE6</accession>
<dbReference type="EMBL" id="CP003344">
    <property type="protein sequence ID" value="AGA69621.1"/>
    <property type="molecule type" value="Genomic_DNA"/>
</dbReference>
<dbReference type="HOGENOM" id="CLU_2971972_0_0_9"/>
<reference evidence="2" key="1">
    <citation type="submission" date="2012-02" db="EMBL/GenBank/DDBJ databases">
        <title>Complete sequence of Desulfitobacterium dichloroeliminans LMG P-21439.</title>
        <authorList>
            <person name="Lucas S."/>
            <person name="Han J."/>
            <person name="Lapidus A."/>
            <person name="Cheng J.-F."/>
            <person name="Goodwin L."/>
            <person name="Pitluck S."/>
            <person name="Peters L."/>
            <person name="Ovchinnikova G."/>
            <person name="Teshima H."/>
            <person name="Detter J.C."/>
            <person name="Han C."/>
            <person name="Tapia R."/>
            <person name="Land M."/>
            <person name="Hauser L."/>
            <person name="Kyrpides N."/>
            <person name="Ivanova N."/>
            <person name="Pagani I."/>
            <person name="Kruse T."/>
            <person name="de Vos W.M."/>
            <person name="Boon N."/>
            <person name="Smidt H."/>
            <person name="Woyke T."/>
        </authorList>
    </citation>
    <scope>NUCLEOTIDE SEQUENCE [LARGE SCALE GENOMIC DNA]</scope>
    <source>
        <strain evidence="2">LMG P-21439 / DCA1</strain>
    </source>
</reference>
<organism evidence="1 2">
    <name type="scientific">Desulfitobacterium dichloroeliminans (strain LMG P-21439 / DCA1)</name>
    <dbReference type="NCBI Taxonomy" id="871963"/>
    <lineage>
        <taxon>Bacteria</taxon>
        <taxon>Bacillati</taxon>
        <taxon>Bacillota</taxon>
        <taxon>Clostridia</taxon>
        <taxon>Eubacteriales</taxon>
        <taxon>Desulfitobacteriaceae</taxon>
        <taxon>Desulfitobacterium</taxon>
    </lineage>
</organism>
<dbReference type="STRING" id="871963.Desdi_2180"/>
<proteinExistence type="predicted"/>
<evidence type="ECO:0000313" key="2">
    <source>
        <dbReference type="Proteomes" id="UP000010797"/>
    </source>
</evidence>
<gene>
    <name evidence="1" type="ordered locus">Desdi_2180</name>
</gene>
<dbReference type="AlphaFoldDB" id="L0FAE6"/>
<dbReference type="Proteomes" id="UP000010797">
    <property type="component" value="Chromosome"/>
</dbReference>
<sequence>MNLLVYYIMSYIRFFLTNHTINAKTNRFIHFAESSVGQNNYSVYLFTMHACLYHHLFL</sequence>
<protein>
    <submittedName>
        <fullName evidence="1">Uncharacterized protein</fullName>
    </submittedName>
</protein>
<keyword evidence="2" id="KW-1185">Reference proteome</keyword>
<dbReference type="KEGG" id="ddl:Desdi_2180"/>